<keyword evidence="5" id="KW-1185">Reference proteome</keyword>
<dbReference type="AlphaFoldDB" id="K2JHG7"/>
<evidence type="ECO:0000259" key="3">
    <source>
        <dbReference type="SMART" id="SM00822"/>
    </source>
</evidence>
<organism evidence="4 5">
    <name type="scientific">Idiomarina xiamenensis 10-D-4</name>
    <dbReference type="NCBI Taxonomy" id="740709"/>
    <lineage>
        <taxon>Bacteria</taxon>
        <taxon>Pseudomonadati</taxon>
        <taxon>Pseudomonadota</taxon>
        <taxon>Gammaproteobacteria</taxon>
        <taxon>Alteromonadales</taxon>
        <taxon>Idiomarinaceae</taxon>
        <taxon>Idiomarina</taxon>
    </lineage>
</organism>
<dbReference type="InterPro" id="IPR036291">
    <property type="entry name" value="NAD(P)-bd_dom_sf"/>
</dbReference>
<dbReference type="SUPFAM" id="SSF51735">
    <property type="entry name" value="NAD(P)-binding Rossmann-fold domains"/>
    <property type="match status" value="1"/>
</dbReference>
<evidence type="ECO:0000313" key="5">
    <source>
        <dbReference type="Proteomes" id="UP000014115"/>
    </source>
</evidence>
<gene>
    <name evidence="4" type="ORF">A10D4_09304</name>
</gene>
<dbReference type="PRINTS" id="PR00081">
    <property type="entry name" value="GDHRDH"/>
</dbReference>
<dbReference type="InterPro" id="IPR057326">
    <property type="entry name" value="KR_dom"/>
</dbReference>
<name>K2JHG7_9GAMM</name>
<dbReference type="Proteomes" id="UP000014115">
    <property type="component" value="Unassembled WGS sequence"/>
</dbReference>
<dbReference type="GO" id="GO:0016616">
    <property type="term" value="F:oxidoreductase activity, acting on the CH-OH group of donors, NAD or NADP as acceptor"/>
    <property type="evidence" value="ECO:0007669"/>
    <property type="project" value="TreeGrafter"/>
</dbReference>
<dbReference type="Gene3D" id="3.40.50.720">
    <property type="entry name" value="NAD(P)-binding Rossmann-like Domain"/>
    <property type="match status" value="1"/>
</dbReference>
<dbReference type="PATRIC" id="fig|740709.3.peg.1884"/>
<evidence type="ECO:0000313" key="4">
    <source>
        <dbReference type="EMBL" id="EKE82791.1"/>
    </source>
</evidence>
<feature type="domain" description="Ketoreductase" evidence="3">
    <location>
        <begin position="4"/>
        <end position="180"/>
    </location>
</feature>
<evidence type="ECO:0000256" key="2">
    <source>
        <dbReference type="RuleBase" id="RU000363"/>
    </source>
</evidence>
<comment type="caution">
    <text evidence="4">The sequence shown here is derived from an EMBL/GenBank/DDBJ whole genome shotgun (WGS) entry which is preliminary data.</text>
</comment>
<sequence>MSKKTVLITGANRGIGLALTQQFCARGDHVIAVCRRASSDLHETDADIIDSINLTREADLLKLQEQLADKNIDILINNAGLLHDGQLGNVDAGMVRAQFEVNALAPLNVTEFLLDNLDDGSKLVFITSRMGSMADNGSGGYYGYRMSKAALNAAAVSLSHDLADRGIAVGLFHPGFVQTDMVGGNGDISASEAAERLLKRIDELNRDNSGQFLHSNGEQLPW</sequence>
<proteinExistence type="inferred from homology"/>
<dbReference type="PRINTS" id="PR00080">
    <property type="entry name" value="SDRFAMILY"/>
</dbReference>
<dbReference type="OrthoDB" id="5786478at2"/>
<dbReference type="EMBL" id="AMRG01000011">
    <property type="protein sequence ID" value="EKE82791.1"/>
    <property type="molecule type" value="Genomic_DNA"/>
</dbReference>
<dbReference type="eggNOG" id="COG0300">
    <property type="taxonomic scope" value="Bacteria"/>
</dbReference>
<dbReference type="InterPro" id="IPR002347">
    <property type="entry name" value="SDR_fam"/>
</dbReference>
<accession>K2JHG7</accession>
<dbReference type="CDD" id="cd05325">
    <property type="entry name" value="carb_red_sniffer_like_SDR_c"/>
    <property type="match status" value="1"/>
</dbReference>
<comment type="similarity">
    <text evidence="1 2">Belongs to the short-chain dehydrogenases/reductases (SDR) family.</text>
</comment>
<dbReference type="PANTHER" id="PTHR45458">
    <property type="entry name" value="SHORT-CHAIN DEHYDROGENASE/REDUCTASE SDR"/>
    <property type="match status" value="1"/>
</dbReference>
<dbReference type="PANTHER" id="PTHR45458:SF1">
    <property type="entry name" value="SHORT CHAIN DEHYDROGENASE"/>
    <property type="match status" value="1"/>
</dbReference>
<dbReference type="Pfam" id="PF00106">
    <property type="entry name" value="adh_short"/>
    <property type="match status" value="1"/>
</dbReference>
<dbReference type="RefSeq" id="WP_008489144.1">
    <property type="nucleotide sequence ID" value="NZ_AMRG01000011.1"/>
</dbReference>
<dbReference type="STRING" id="740709.A10D4_09304"/>
<dbReference type="SMART" id="SM00822">
    <property type="entry name" value="PKS_KR"/>
    <property type="match status" value="1"/>
</dbReference>
<evidence type="ECO:0000256" key="1">
    <source>
        <dbReference type="ARBA" id="ARBA00006484"/>
    </source>
</evidence>
<protein>
    <submittedName>
        <fullName evidence="4">Short-chain dehydrogenase</fullName>
    </submittedName>
</protein>
<dbReference type="InterPro" id="IPR052184">
    <property type="entry name" value="SDR_enzymes"/>
</dbReference>
<reference evidence="4 5" key="1">
    <citation type="journal article" date="2012" name="J. Bacteriol.">
        <title>Genome Sequence of Idiomarina xiamenensis Type Strain 10-D-4.</title>
        <authorList>
            <person name="Lai Q."/>
            <person name="Wang L."/>
            <person name="Wang W."/>
            <person name="Shao Z."/>
        </authorList>
    </citation>
    <scope>NUCLEOTIDE SEQUENCE [LARGE SCALE GENOMIC DNA]</scope>
    <source>
        <strain evidence="4 5">10-D-4</strain>
    </source>
</reference>